<proteinExistence type="predicted"/>
<sequence length="126" mass="13513">MAKTLFVHVFSVSAYSHLTPLSFHLITIEELHFTFDVASYRRLSHCSRSAQESSVAVSLKLSTVIPCLSPSSCAGRLLPLASIDLTGHKFGRSGNKPPPVAITDLAVTAVTRRNAASLCFQSSAPI</sequence>
<evidence type="ECO:0000313" key="1">
    <source>
        <dbReference type="EMBL" id="MED6189423.1"/>
    </source>
</evidence>
<comment type="caution">
    <text evidence="1">The sequence shown here is derived from an EMBL/GenBank/DDBJ whole genome shotgun (WGS) entry which is preliminary data.</text>
</comment>
<accession>A0ABU6WYK5</accession>
<name>A0ABU6WYK5_9FABA</name>
<organism evidence="1 2">
    <name type="scientific">Stylosanthes scabra</name>
    <dbReference type="NCBI Taxonomy" id="79078"/>
    <lineage>
        <taxon>Eukaryota</taxon>
        <taxon>Viridiplantae</taxon>
        <taxon>Streptophyta</taxon>
        <taxon>Embryophyta</taxon>
        <taxon>Tracheophyta</taxon>
        <taxon>Spermatophyta</taxon>
        <taxon>Magnoliopsida</taxon>
        <taxon>eudicotyledons</taxon>
        <taxon>Gunneridae</taxon>
        <taxon>Pentapetalae</taxon>
        <taxon>rosids</taxon>
        <taxon>fabids</taxon>
        <taxon>Fabales</taxon>
        <taxon>Fabaceae</taxon>
        <taxon>Papilionoideae</taxon>
        <taxon>50 kb inversion clade</taxon>
        <taxon>dalbergioids sensu lato</taxon>
        <taxon>Dalbergieae</taxon>
        <taxon>Pterocarpus clade</taxon>
        <taxon>Stylosanthes</taxon>
    </lineage>
</organism>
<dbReference type="EMBL" id="JASCZI010183459">
    <property type="protein sequence ID" value="MED6189423.1"/>
    <property type="molecule type" value="Genomic_DNA"/>
</dbReference>
<protein>
    <recommendedName>
        <fullName evidence="3">Secreted protein</fullName>
    </recommendedName>
</protein>
<gene>
    <name evidence="1" type="ORF">PIB30_095806</name>
</gene>
<dbReference type="Proteomes" id="UP001341840">
    <property type="component" value="Unassembled WGS sequence"/>
</dbReference>
<reference evidence="1 2" key="1">
    <citation type="journal article" date="2023" name="Plants (Basel)">
        <title>Bridging the Gap: Combining Genomics and Transcriptomics Approaches to Understand Stylosanthes scabra, an Orphan Legume from the Brazilian Caatinga.</title>
        <authorList>
            <person name="Ferreira-Neto J.R.C."/>
            <person name="da Silva M.D."/>
            <person name="Binneck E."/>
            <person name="de Melo N.F."/>
            <person name="da Silva R.H."/>
            <person name="de Melo A.L.T.M."/>
            <person name="Pandolfi V."/>
            <person name="Bustamante F.O."/>
            <person name="Brasileiro-Vidal A.C."/>
            <person name="Benko-Iseppon A.M."/>
        </authorList>
    </citation>
    <scope>NUCLEOTIDE SEQUENCE [LARGE SCALE GENOMIC DNA]</scope>
    <source>
        <tissue evidence="1">Leaves</tissue>
    </source>
</reference>
<evidence type="ECO:0000313" key="2">
    <source>
        <dbReference type="Proteomes" id="UP001341840"/>
    </source>
</evidence>
<evidence type="ECO:0008006" key="3">
    <source>
        <dbReference type="Google" id="ProtNLM"/>
    </source>
</evidence>
<keyword evidence="2" id="KW-1185">Reference proteome</keyword>